<dbReference type="InterPro" id="IPR003848">
    <property type="entry name" value="DUF218"/>
</dbReference>
<protein>
    <submittedName>
        <fullName evidence="3">Vancomycin high temperature exclusion protein</fullName>
    </submittedName>
</protein>
<sequence>MLISVINIVVVVCNVLVAGCASGKVFDRVEKIPHRKVGLLLGTAPVTPWGTKNLYFTYRIDAAVKLFHAKKVDYFIVSGDNHSTDYDEPTCMRDSLVACGVPDERIISDYVGFRTLDLEVRCKAIFGQDSVTVISQSFHNERAIYLAGHNQIDAIAFNAQDVTSVWTTWLRGHSRELLARVKIFIDLIIGKQPRFWGEKVKIPEIR</sequence>
<dbReference type="InterPro" id="IPR051599">
    <property type="entry name" value="Cell_Envelope_Assoc"/>
</dbReference>
<dbReference type="PANTHER" id="PTHR30336">
    <property type="entry name" value="INNER MEMBRANE PROTEIN, PROBABLE PERMEASE"/>
    <property type="match status" value="1"/>
</dbReference>
<feature type="transmembrane region" description="Helical" evidence="1">
    <location>
        <begin position="6"/>
        <end position="26"/>
    </location>
</feature>
<keyword evidence="1" id="KW-0472">Membrane</keyword>
<dbReference type="AlphaFoldDB" id="A0A6G1ZGE2"/>
<dbReference type="EMBL" id="WKLP01000022">
    <property type="protein sequence ID" value="MRY12751.1"/>
    <property type="molecule type" value="Genomic_DNA"/>
</dbReference>
<dbReference type="GO" id="GO:0005886">
    <property type="term" value="C:plasma membrane"/>
    <property type="evidence" value="ECO:0007669"/>
    <property type="project" value="TreeGrafter"/>
</dbReference>
<proteinExistence type="predicted"/>
<comment type="caution">
    <text evidence="3">The sequence shown here is derived from an EMBL/GenBank/DDBJ whole genome shotgun (WGS) entry which is preliminary data.</text>
</comment>
<evidence type="ECO:0000256" key="1">
    <source>
        <dbReference type="SAM" id="Phobius"/>
    </source>
</evidence>
<organism evidence="3">
    <name type="scientific">Parabacteroides goldsteinii</name>
    <dbReference type="NCBI Taxonomy" id="328812"/>
    <lineage>
        <taxon>Bacteria</taxon>
        <taxon>Pseudomonadati</taxon>
        <taxon>Bacteroidota</taxon>
        <taxon>Bacteroidia</taxon>
        <taxon>Bacteroidales</taxon>
        <taxon>Tannerellaceae</taxon>
        <taxon>Parabacteroides</taxon>
    </lineage>
</organism>
<accession>A0A6G1ZGE2</accession>
<feature type="domain" description="DUF218" evidence="2">
    <location>
        <begin position="54"/>
        <end position="168"/>
    </location>
</feature>
<evidence type="ECO:0000259" key="2">
    <source>
        <dbReference type="Pfam" id="PF02698"/>
    </source>
</evidence>
<evidence type="ECO:0000313" key="3">
    <source>
        <dbReference type="EMBL" id="MRY12751.1"/>
    </source>
</evidence>
<keyword evidence="1" id="KW-1133">Transmembrane helix</keyword>
<keyword evidence="1" id="KW-0812">Transmembrane</keyword>
<name>A0A6G1ZGE2_9BACT</name>
<dbReference type="CDD" id="cd06259">
    <property type="entry name" value="YdcF-like"/>
    <property type="match status" value="1"/>
</dbReference>
<dbReference type="Pfam" id="PF02698">
    <property type="entry name" value="DUF218"/>
    <property type="match status" value="1"/>
</dbReference>
<gene>
    <name evidence="3" type="ORF">GKE01_14900</name>
</gene>
<dbReference type="PANTHER" id="PTHR30336:SF6">
    <property type="entry name" value="INTEGRAL MEMBRANE PROTEIN"/>
    <property type="match status" value="1"/>
</dbReference>
<reference evidence="3" key="1">
    <citation type="journal article" date="2019" name="Nat. Med.">
        <title>A library of human gut bacterial isolates paired with longitudinal multiomics data enables mechanistic microbiome research.</title>
        <authorList>
            <person name="Poyet M."/>
            <person name="Groussin M."/>
            <person name="Gibbons S.M."/>
            <person name="Avila-Pacheco J."/>
            <person name="Jiang X."/>
            <person name="Kearney S.M."/>
            <person name="Perrotta A.R."/>
            <person name="Berdy B."/>
            <person name="Zhao S."/>
            <person name="Lieberman T.D."/>
            <person name="Swanson P.K."/>
            <person name="Smith M."/>
            <person name="Roesemann S."/>
            <person name="Alexander J.E."/>
            <person name="Rich S.A."/>
            <person name="Livny J."/>
            <person name="Vlamakis H."/>
            <person name="Clish C."/>
            <person name="Bullock K."/>
            <person name="Deik A."/>
            <person name="Scott J."/>
            <person name="Pierce K.A."/>
            <person name="Xavier R.J."/>
            <person name="Alm E.J."/>
        </authorList>
    </citation>
    <scope>NUCLEOTIDE SEQUENCE</scope>
    <source>
        <strain evidence="3">BIOML-A4</strain>
    </source>
</reference>